<accession>A0A498H0U7</accession>
<proteinExistence type="inferred from homology"/>
<name>A0A498H0U7_9EURY</name>
<dbReference type="Pfam" id="PF01297">
    <property type="entry name" value="ZnuA"/>
    <property type="match status" value="1"/>
</dbReference>
<dbReference type="Proteomes" id="UP000290932">
    <property type="component" value="Unassembled WGS sequence"/>
</dbReference>
<evidence type="ECO:0000256" key="2">
    <source>
        <dbReference type="ARBA" id="ARBA00022448"/>
    </source>
</evidence>
<dbReference type="GO" id="GO:0046872">
    <property type="term" value="F:metal ion binding"/>
    <property type="evidence" value="ECO:0007669"/>
    <property type="project" value="InterPro"/>
</dbReference>
<evidence type="ECO:0000313" key="4">
    <source>
        <dbReference type="EMBL" id="RXE55977.1"/>
    </source>
</evidence>
<dbReference type="PRINTS" id="PR00690">
    <property type="entry name" value="ADHESNFAMILY"/>
</dbReference>
<dbReference type="InterPro" id="IPR006127">
    <property type="entry name" value="ZnuA-like"/>
</dbReference>
<gene>
    <name evidence="4" type="ORF">ABH15_07180</name>
</gene>
<protein>
    <submittedName>
        <fullName evidence="4">Zinc ABC transporter substrate-binding protein</fullName>
    </submittedName>
</protein>
<dbReference type="GO" id="GO:0030001">
    <property type="term" value="P:metal ion transport"/>
    <property type="evidence" value="ECO:0007669"/>
    <property type="project" value="InterPro"/>
</dbReference>
<dbReference type="GO" id="GO:0007155">
    <property type="term" value="P:cell adhesion"/>
    <property type="evidence" value="ECO:0007669"/>
    <property type="project" value="InterPro"/>
</dbReference>
<dbReference type="Gene3D" id="3.40.50.1980">
    <property type="entry name" value="Nitrogenase molybdenum iron protein domain"/>
    <property type="match status" value="2"/>
</dbReference>
<keyword evidence="2" id="KW-0813">Transport</keyword>
<evidence type="ECO:0000313" key="5">
    <source>
        <dbReference type="Proteomes" id="UP000290932"/>
    </source>
</evidence>
<evidence type="ECO:0000256" key="3">
    <source>
        <dbReference type="ARBA" id="ARBA00022729"/>
    </source>
</evidence>
<dbReference type="RefSeq" id="WP_128693693.1">
    <property type="nucleotide sequence ID" value="NZ_LHQS01000002.1"/>
</dbReference>
<sequence>MISSGIIRTPVSSAYLPSAVLAALFLLAIAAGCTGVEQPDTPGDTITVAVTIPPQAEFVERVGGDRVRVVVMVPPGASPHTYEPTPGDLTAVSRAAMYAKVGSGIEFERAWMDKITGLNPAMLVVDCSKGVDLIEADPHIWTSPRNAGIMVEEIYAGLAAVDPEHQEYYRQNADAYLQELESLDRDIRQAVEESGTQKIMVYHPAWTYFAEEYGLTQVPIEEEGKEPSPQTLSRLIEEAKAEHITVIFAEPEFSTRSAEVIAAEVDGRVVLVSPLARNYTANMQTVAEAFTATEEA</sequence>
<dbReference type="PANTHER" id="PTHR42953:SF3">
    <property type="entry name" value="HIGH-AFFINITY ZINC UPTAKE SYSTEM PROTEIN ZNUA"/>
    <property type="match status" value="1"/>
</dbReference>
<dbReference type="AlphaFoldDB" id="A0A498H0U7"/>
<dbReference type="InterPro" id="IPR006128">
    <property type="entry name" value="Lipoprotein_PsaA-like"/>
</dbReference>
<keyword evidence="3" id="KW-0732">Signal</keyword>
<dbReference type="EMBL" id="LHQS01000002">
    <property type="protein sequence ID" value="RXE55977.1"/>
    <property type="molecule type" value="Genomic_DNA"/>
</dbReference>
<comment type="caution">
    <text evidence="4">The sequence shown here is derived from an EMBL/GenBank/DDBJ whole genome shotgun (WGS) entry which is preliminary data.</text>
</comment>
<organism evidence="4 5">
    <name type="scientific">Methanoculleus taiwanensis</name>
    <dbReference type="NCBI Taxonomy" id="1550565"/>
    <lineage>
        <taxon>Archaea</taxon>
        <taxon>Methanobacteriati</taxon>
        <taxon>Methanobacteriota</taxon>
        <taxon>Stenosarchaea group</taxon>
        <taxon>Methanomicrobia</taxon>
        <taxon>Methanomicrobiales</taxon>
        <taxon>Methanomicrobiaceae</taxon>
        <taxon>Methanoculleus</taxon>
    </lineage>
</organism>
<dbReference type="OrthoDB" id="50488at2157"/>
<keyword evidence="5" id="KW-1185">Reference proteome</keyword>
<reference evidence="4 5" key="1">
    <citation type="journal article" date="2015" name="Int. J. Syst. Evol. Microbiol.">
        <title>Methanoculleus taiwanensis sp. nov., a methanogen isolated from deep marine sediment at the deformation front area near Taiwan.</title>
        <authorList>
            <person name="Weng C.Y."/>
            <person name="Chen S.C."/>
            <person name="Lai M.C."/>
            <person name="Wu S.Y."/>
            <person name="Lin S."/>
            <person name="Yang T.F."/>
            <person name="Chen P.C."/>
        </authorList>
    </citation>
    <scope>NUCLEOTIDE SEQUENCE [LARGE SCALE GENOMIC DNA]</scope>
    <source>
        <strain evidence="4 5">CYW4</strain>
    </source>
</reference>
<dbReference type="SUPFAM" id="SSF53807">
    <property type="entry name" value="Helical backbone' metal receptor"/>
    <property type="match status" value="1"/>
</dbReference>
<comment type="similarity">
    <text evidence="1">Belongs to the bacterial solute-binding protein 9 family.</text>
</comment>
<dbReference type="InterPro" id="IPR050492">
    <property type="entry name" value="Bact_metal-bind_prot9"/>
</dbReference>
<evidence type="ECO:0000256" key="1">
    <source>
        <dbReference type="ARBA" id="ARBA00011028"/>
    </source>
</evidence>
<dbReference type="PANTHER" id="PTHR42953">
    <property type="entry name" value="HIGH-AFFINITY ZINC UPTAKE SYSTEM PROTEIN ZNUA-RELATED"/>
    <property type="match status" value="1"/>
</dbReference>